<dbReference type="PANTHER" id="PTHR48090">
    <property type="entry name" value="UNDECAPRENYL-PHOSPHATE 4-DEOXY-4-FORMAMIDO-L-ARABINOSE TRANSFERASE-RELATED"/>
    <property type="match status" value="1"/>
</dbReference>
<keyword evidence="3" id="KW-0808">Transferase</keyword>
<gene>
    <name evidence="3" type="ORF">C7456_11015</name>
</gene>
<reference evidence="3 4" key="1">
    <citation type="submission" date="2018-05" db="EMBL/GenBank/DDBJ databases">
        <title>Genomic Encyclopedia of Type Strains, Phase IV (KMG-IV): sequencing the most valuable type-strain genomes for metagenomic binning, comparative biology and taxonomic classification.</title>
        <authorList>
            <person name="Goeker M."/>
        </authorList>
    </citation>
    <scope>NUCLEOTIDE SEQUENCE [LARGE SCALE GENOMIC DNA]</scope>
    <source>
        <strain evidence="3 4">DSM 14263</strain>
    </source>
</reference>
<dbReference type="GO" id="GO:0016740">
    <property type="term" value="F:transferase activity"/>
    <property type="evidence" value="ECO:0007669"/>
    <property type="project" value="UniProtKB-KW"/>
</dbReference>
<dbReference type="PANTHER" id="PTHR48090:SF7">
    <property type="entry name" value="RFBJ PROTEIN"/>
    <property type="match status" value="1"/>
</dbReference>
<dbReference type="Proteomes" id="UP000245812">
    <property type="component" value="Unassembled WGS sequence"/>
</dbReference>
<dbReference type="InterPro" id="IPR050256">
    <property type="entry name" value="Glycosyltransferase_2"/>
</dbReference>
<sequence length="311" mass="34124">MQKLEVAVLIPCYNEATTIGDVVADFRAALPEARIYVYDNNSTDGTAAAAAAAGAVVRHEPEQGKGAVVRRMFRDVEADFYLMVDGDRTYDAACAPRMLALAQERLCDLVNCAREEADDGAYRAGHRLGNRMLTGAVRCIFGNRLHDMLSGYKLFSRRFVKSFPATSIGFGIETELAVHALELHMPIAHVAGPYRGRPAGSTSKLSTYRDGLRILLLILQLFKHERPLLFFSAIGAALVALSTALGIPLLQEYLRTGLVPRFPTAILATGIMLLGFLGFVTGLVLDTVTRGRRETKMLTYLNHPFPARHLE</sequence>
<dbReference type="Pfam" id="PF00535">
    <property type="entry name" value="Glycos_transf_2"/>
    <property type="match status" value="1"/>
</dbReference>
<evidence type="ECO:0000313" key="3">
    <source>
        <dbReference type="EMBL" id="PWK84714.1"/>
    </source>
</evidence>
<keyword evidence="1" id="KW-0812">Transmembrane</keyword>
<comment type="caution">
    <text evidence="3">The sequence shown here is derived from an EMBL/GenBank/DDBJ whole genome shotgun (WGS) entry which is preliminary data.</text>
</comment>
<name>A0A316HXK0_9GAMM</name>
<dbReference type="OrthoDB" id="276604at2"/>
<feature type="transmembrane region" description="Helical" evidence="1">
    <location>
        <begin position="228"/>
        <end position="250"/>
    </location>
</feature>
<feature type="transmembrane region" description="Helical" evidence="1">
    <location>
        <begin position="262"/>
        <end position="285"/>
    </location>
</feature>
<dbReference type="CDD" id="cd04179">
    <property type="entry name" value="DPM_DPG-synthase_like"/>
    <property type="match status" value="1"/>
</dbReference>
<dbReference type="SUPFAM" id="SSF53448">
    <property type="entry name" value="Nucleotide-diphospho-sugar transferases"/>
    <property type="match status" value="1"/>
</dbReference>
<evidence type="ECO:0000259" key="2">
    <source>
        <dbReference type="Pfam" id="PF00535"/>
    </source>
</evidence>
<organism evidence="3 4">
    <name type="scientific">Fulvimonas soli</name>
    <dbReference type="NCBI Taxonomy" id="155197"/>
    <lineage>
        <taxon>Bacteria</taxon>
        <taxon>Pseudomonadati</taxon>
        <taxon>Pseudomonadota</taxon>
        <taxon>Gammaproteobacteria</taxon>
        <taxon>Lysobacterales</taxon>
        <taxon>Rhodanobacteraceae</taxon>
        <taxon>Fulvimonas</taxon>
    </lineage>
</organism>
<proteinExistence type="predicted"/>
<evidence type="ECO:0000256" key="1">
    <source>
        <dbReference type="SAM" id="Phobius"/>
    </source>
</evidence>
<keyword evidence="1" id="KW-0472">Membrane</keyword>
<dbReference type="RefSeq" id="WP_109724278.1">
    <property type="nucleotide sequence ID" value="NZ_MSZV01000050.1"/>
</dbReference>
<dbReference type="Gene3D" id="3.90.550.10">
    <property type="entry name" value="Spore Coat Polysaccharide Biosynthesis Protein SpsA, Chain A"/>
    <property type="match status" value="1"/>
</dbReference>
<protein>
    <submittedName>
        <fullName evidence="3">Glycosyltransferase involved in cell wall biosynthesis</fullName>
    </submittedName>
</protein>
<dbReference type="AlphaFoldDB" id="A0A316HXK0"/>
<dbReference type="InterPro" id="IPR001173">
    <property type="entry name" value="Glyco_trans_2-like"/>
</dbReference>
<dbReference type="InterPro" id="IPR029044">
    <property type="entry name" value="Nucleotide-diphossugar_trans"/>
</dbReference>
<keyword evidence="1" id="KW-1133">Transmembrane helix</keyword>
<feature type="domain" description="Glycosyltransferase 2-like" evidence="2">
    <location>
        <begin position="8"/>
        <end position="160"/>
    </location>
</feature>
<evidence type="ECO:0000313" key="4">
    <source>
        <dbReference type="Proteomes" id="UP000245812"/>
    </source>
</evidence>
<keyword evidence="4" id="KW-1185">Reference proteome</keyword>
<dbReference type="EMBL" id="QGHC01000010">
    <property type="protein sequence ID" value="PWK84714.1"/>
    <property type="molecule type" value="Genomic_DNA"/>
</dbReference>
<accession>A0A316HXK0</accession>